<dbReference type="Proteomes" id="UP000823388">
    <property type="component" value="Chromosome 4N"/>
</dbReference>
<name>A0A8T0T2F7_PANVG</name>
<dbReference type="InterPro" id="IPR001005">
    <property type="entry name" value="SANT/Myb"/>
</dbReference>
<keyword evidence="1" id="KW-0805">Transcription regulation</keyword>
<evidence type="ECO:0000259" key="5">
    <source>
        <dbReference type="PROSITE" id="PS50090"/>
    </source>
</evidence>
<dbReference type="Gene3D" id="1.10.10.60">
    <property type="entry name" value="Homeodomain-like"/>
    <property type="match status" value="1"/>
</dbReference>
<dbReference type="SMART" id="SM00717">
    <property type="entry name" value="SANT"/>
    <property type="match status" value="1"/>
</dbReference>
<proteinExistence type="predicted"/>
<dbReference type="OrthoDB" id="118550at2759"/>
<evidence type="ECO:0000256" key="1">
    <source>
        <dbReference type="ARBA" id="ARBA00023015"/>
    </source>
</evidence>
<dbReference type="EMBL" id="CM029044">
    <property type="protein sequence ID" value="KAG2604507.1"/>
    <property type="molecule type" value="Genomic_DNA"/>
</dbReference>
<protein>
    <submittedName>
        <fullName evidence="8">Uncharacterized protein</fullName>
    </submittedName>
</protein>
<dbReference type="InterPro" id="IPR006447">
    <property type="entry name" value="Myb_dom_plants"/>
</dbReference>
<keyword evidence="3" id="KW-0804">Transcription</keyword>
<gene>
    <name evidence="8" type="ORF">PVAP13_4NG068131</name>
</gene>
<evidence type="ECO:0000256" key="3">
    <source>
        <dbReference type="ARBA" id="ARBA00023163"/>
    </source>
</evidence>
<evidence type="ECO:0000259" key="6">
    <source>
        <dbReference type="PROSITE" id="PS51293"/>
    </source>
</evidence>
<feature type="domain" description="HTH myb-type" evidence="7">
    <location>
        <begin position="133"/>
        <end position="189"/>
    </location>
</feature>
<dbReference type="InterPro" id="IPR009057">
    <property type="entry name" value="Homeodomain-like_sf"/>
</dbReference>
<dbReference type="Pfam" id="PF00249">
    <property type="entry name" value="Myb_DNA-binding"/>
    <property type="match status" value="1"/>
</dbReference>
<dbReference type="GO" id="GO:0003677">
    <property type="term" value="F:DNA binding"/>
    <property type="evidence" value="ECO:0007669"/>
    <property type="project" value="UniProtKB-KW"/>
</dbReference>
<dbReference type="Pfam" id="PF23671">
    <property type="entry name" value="HTH_70"/>
    <property type="match status" value="1"/>
</dbReference>
<keyword evidence="2" id="KW-0238">DNA-binding</keyword>
<evidence type="ECO:0000256" key="4">
    <source>
        <dbReference type="ARBA" id="ARBA00023242"/>
    </source>
</evidence>
<evidence type="ECO:0000259" key="7">
    <source>
        <dbReference type="PROSITE" id="PS51294"/>
    </source>
</evidence>
<feature type="domain" description="Myb-like" evidence="5">
    <location>
        <begin position="141"/>
        <end position="185"/>
    </location>
</feature>
<dbReference type="PANTHER" id="PTHR44042">
    <property type="entry name" value="DUPLICATED HOMEODOMAIN-LIKE SUPERFAMILY PROTEIN-RELATED"/>
    <property type="match status" value="1"/>
</dbReference>
<dbReference type="InterPro" id="IPR056195">
    <property type="entry name" value="HTH_70"/>
</dbReference>
<evidence type="ECO:0000313" key="9">
    <source>
        <dbReference type="Proteomes" id="UP000823388"/>
    </source>
</evidence>
<comment type="caution">
    <text evidence="8">The sequence shown here is derived from an EMBL/GenBank/DDBJ whole genome shotgun (WGS) entry which is preliminary data.</text>
</comment>
<keyword evidence="9" id="KW-1185">Reference proteome</keyword>
<dbReference type="CDD" id="cd00167">
    <property type="entry name" value="SANT"/>
    <property type="match status" value="1"/>
</dbReference>
<keyword evidence="4" id="KW-0539">Nucleus</keyword>
<evidence type="ECO:0000313" key="8">
    <source>
        <dbReference type="EMBL" id="KAG2604507.1"/>
    </source>
</evidence>
<dbReference type="PROSITE" id="PS50090">
    <property type="entry name" value="MYB_LIKE"/>
    <property type="match status" value="1"/>
</dbReference>
<organism evidence="8 9">
    <name type="scientific">Panicum virgatum</name>
    <name type="common">Blackwell switchgrass</name>
    <dbReference type="NCBI Taxonomy" id="38727"/>
    <lineage>
        <taxon>Eukaryota</taxon>
        <taxon>Viridiplantae</taxon>
        <taxon>Streptophyta</taxon>
        <taxon>Embryophyta</taxon>
        <taxon>Tracheophyta</taxon>
        <taxon>Spermatophyta</taxon>
        <taxon>Magnoliopsida</taxon>
        <taxon>Liliopsida</taxon>
        <taxon>Poales</taxon>
        <taxon>Poaceae</taxon>
        <taxon>PACMAD clade</taxon>
        <taxon>Panicoideae</taxon>
        <taxon>Panicodae</taxon>
        <taxon>Paniceae</taxon>
        <taxon>Panicinae</taxon>
        <taxon>Panicum</taxon>
        <taxon>Panicum sect. Hiantes</taxon>
    </lineage>
</organism>
<dbReference type="SUPFAM" id="SSF46689">
    <property type="entry name" value="Homeodomain-like"/>
    <property type="match status" value="1"/>
</dbReference>
<dbReference type="PANTHER" id="PTHR44042:SF61">
    <property type="entry name" value="HTH MYB-TYPE DOMAIN-CONTAINING PROTEIN"/>
    <property type="match status" value="1"/>
</dbReference>
<sequence length="314" mass="35517">MDSTMSTGEWSASEINMVKSLIARFNSNIVLGDMSKKHSDIVNEIQTMFPMKEKHQVIHLYVDLMVETMQSGTGDGSYYSGTTGRDLVNNFEIPLEDSAMNNMGMLLGYPTMETGVRRVAQEVLRRQSTPRMERAHNTRFWTKAEHRLFLRGLQVYGRGNWKNISRYFVTTRTPLQVSSHAQKYFRRLENPTRRQRYSINDVGLYDTEPLAQNNTSNWEGFSFAGGAYNPSLYGASGQHATMNNQAQVQSHILYHANQTSTSNQVAAWAGDQQIGATTSYVAPVMEDGGSQAAWTADQLGDFFHDQMMNNMDIF</sequence>
<dbReference type="PROSITE" id="PS51293">
    <property type="entry name" value="SANT"/>
    <property type="match status" value="1"/>
</dbReference>
<dbReference type="AlphaFoldDB" id="A0A8T0T2F7"/>
<reference evidence="8" key="1">
    <citation type="submission" date="2020-05" db="EMBL/GenBank/DDBJ databases">
        <title>WGS assembly of Panicum virgatum.</title>
        <authorList>
            <person name="Lovell J.T."/>
            <person name="Jenkins J."/>
            <person name="Shu S."/>
            <person name="Juenger T.E."/>
            <person name="Schmutz J."/>
        </authorList>
    </citation>
    <scope>NUCLEOTIDE SEQUENCE</scope>
    <source>
        <strain evidence="8">AP13</strain>
    </source>
</reference>
<dbReference type="InterPro" id="IPR017930">
    <property type="entry name" value="Myb_dom"/>
</dbReference>
<accession>A0A8T0T2F7</accession>
<dbReference type="InterPro" id="IPR017884">
    <property type="entry name" value="SANT_dom"/>
</dbReference>
<dbReference type="NCBIfam" id="TIGR01557">
    <property type="entry name" value="myb_SHAQKYF"/>
    <property type="match status" value="1"/>
</dbReference>
<dbReference type="PROSITE" id="PS51294">
    <property type="entry name" value="HTH_MYB"/>
    <property type="match status" value="1"/>
</dbReference>
<evidence type="ECO:0000256" key="2">
    <source>
        <dbReference type="ARBA" id="ARBA00023125"/>
    </source>
</evidence>
<feature type="domain" description="SANT" evidence="6">
    <location>
        <begin position="141"/>
        <end position="189"/>
    </location>
</feature>